<proteinExistence type="predicted"/>
<gene>
    <name evidence="2" type="ORF">PUN28_020534</name>
</gene>
<feature type="region of interest" description="Disordered" evidence="1">
    <location>
        <begin position="12"/>
        <end position="45"/>
    </location>
</feature>
<keyword evidence="3" id="KW-1185">Reference proteome</keyword>
<dbReference type="Proteomes" id="UP001430953">
    <property type="component" value="Unassembled WGS sequence"/>
</dbReference>
<evidence type="ECO:0000313" key="2">
    <source>
        <dbReference type="EMBL" id="KAL0098578.1"/>
    </source>
</evidence>
<dbReference type="AlphaFoldDB" id="A0AAW2E4J5"/>
<name>A0AAW2E4J5_9HYME</name>
<evidence type="ECO:0000313" key="3">
    <source>
        <dbReference type="Proteomes" id="UP001430953"/>
    </source>
</evidence>
<sequence length="71" mass="7952">MHATHLEVIANKGYDHDSDGNDDNDGDDYDDYDDYSDDDYGDDYDEGAGDVGFTLFVFDESDGFTPKIILL</sequence>
<protein>
    <submittedName>
        <fullName evidence="2">Uncharacterized protein</fullName>
    </submittedName>
</protein>
<reference evidence="2 3" key="1">
    <citation type="submission" date="2023-03" db="EMBL/GenBank/DDBJ databases">
        <title>High recombination rates correlate with genetic variation in Cardiocondyla obscurior ants.</title>
        <authorList>
            <person name="Errbii M."/>
        </authorList>
    </citation>
    <scope>NUCLEOTIDE SEQUENCE [LARGE SCALE GENOMIC DNA]</scope>
    <source>
        <strain evidence="2">Alpha-2009</strain>
        <tissue evidence="2">Whole body</tissue>
    </source>
</reference>
<accession>A0AAW2E4J5</accession>
<dbReference type="EMBL" id="JADYXP020000048">
    <property type="protein sequence ID" value="KAL0098578.1"/>
    <property type="molecule type" value="Genomic_DNA"/>
</dbReference>
<evidence type="ECO:0000256" key="1">
    <source>
        <dbReference type="SAM" id="MobiDB-lite"/>
    </source>
</evidence>
<feature type="compositionally biased region" description="Acidic residues" evidence="1">
    <location>
        <begin position="20"/>
        <end position="45"/>
    </location>
</feature>
<comment type="caution">
    <text evidence="2">The sequence shown here is derived from an EMBL/GenBank/DDBJ whole genome shotgun (WGS) entry which is preliminary data.</text>
</comment>
<organism evidence="2 3">
    <name type="scientific">Cardiocondyla obscurior</name>
    <dbReference type="NCBI Taxonomy" id="286306"/>
    <lineage>
        <taxon>Eukaryota</taxon>
        <taxon>Metazoa</taxon>
        <taxon>Ecdysozoa</taxon>
        <taxon>Arthropoda</taxon>
        <taxon>Hexapoda</taxon>
        <taxon>Insecta</taxon>
        <taxon>Pterygota</taxon>
        <taxon>Neoptera</taxon>
        <taxon>Endopterygota</taxon>
        <taxon>Hymenoptera</taxon>
        <taxon>Apocrita</taxon>
        <taxon>Aculeata</taxon>
        <taxon>Formicoidea</taxon>
        <taxon>Formicidae</taxon>
        <taxon>Myrmicinae</taxon>
        <taxon>Cardiocondyla</taxon>
    </lineage>
</organism>